<keyword evidence="7 8" id="KW-0539">Nucleus</keyword>
<evidence type="ECO:0000256" key="3">
    <source>
        <dbReference type="ARBA" id="ARBA00019691"/>
    </source>
</evidence>
<dbReference type="GO" id="GO:0006357">
    <property type="term" value="P:regulation of transcription by RNA polymerase II"/>
    <property type="evidence" value="ECO:0007669"/>
    <property type="project" value="TreeGrafter"/>
</dbReference>
<keyword evidence="4 8" id="KW-0805">Transcription regulation</keyword>
<dbReference type="PANTHER" id="PTHR13381">
    <property type="entry name" value="RNA POLYMERASE II HOLOENZYME COMPONENT SRB7"/>
    <property type="match status" value="1"/>
</dbReference>
<comment type="function">
    <text evidence="8">Component of the Mediator complex, a coactivator involved in the regulated transcription of nearly all RNA polymerase II-dependent genes. Mediator functions as a bridge to convey information from gene-specific regulatory proteins to the basal RNA polymerase II transcription machinery. Mediator is recruited to promoters by direct interactions with regulatory proteins and serves as a scaffold for the assembly of a functional preinitiation complex with RNA polymerase II and the general transcription factors.</text>
</comment>
<dbReference type="GO" id="GO:0016592">
    <property type="term" value="C:mediator complex"/>
    <property type="evidence" value="ECO:0007669"/>
    <property type="project" value="UniProtKB-UniRule"/>
</dbReference>
<dbReference type="InterPro" id="IPR037212">
    <property type="entry name" value="Med7/Med21-like"/>
</dbReference>
<dbReference type="EMBL" id="WIUZ02000001">
    <property type="protein sequence ID" value="KAF9792625.1"/>
    <property type="molecule type" value="Genomic_DNA"/>
</dbReference>
<reference evidence="10" key="1">
    <citation type="journal article" date="2020" name="Nat. Commun.">
        <title>Large-scale genome sequencing of mycorrhizal fungi provides insights into the early evolution of symbiotic traits.</title>
        <authorList>
            <person name="Miyauchi S."/>
            <person name="Kiss E."/>
            <person name="Kuo A."/>
            <person name="Drula E."/>
            <person name="Kohler A."/>
            <person name="Sanchez-Garcia M."/>
            <person name="Morin E."/>
            <person name="Andreopoulos B."/>
            <person name="Barry K.W."/>
            <person name="Bonito G."/>
            <person name="Buee M."/>
            <person name="Carver A."/>
            <person name="Chen C."/>
            <person name="Cichocki N."/>
            <person name="Clum A."/>
            <person name="Culley D."/>
            <person name="Crous P.W."/>
            <person name="Fauchery L."/>
            <person name="Girlanda M."/>
            <person name="Hayes R.D."/>
            <person name="Keri Z."/>
            <person name="LaButti K."/>
            <person name="Lipzen A."/>
            <person name="Lombard V."/>
            <person name="Magnuson J."/>
            <person name="Maillard F."/>
            <person name="Murat C."/>
            <person name="Nolan M."/>
            <person name="Ohm R.A."/>
            <person name="Pangilinan J."/>
            <person name="Pereira M.F."/>
            <person name="Perotto S."/>
            <person name="Peter M."/>
            <person name="Pfister S."/>
            <person name="Riley R."/>
            <person name="Sitrit Y."/>
            <person name="Stielow J.B."/>
            <person name="Szollosi G."/>
            <person name="Zifcakova L."/>
            <person name="Stursova M."/>
            <person name="Spatafora J.W."/>
            <person name="Tedersoo L."/>
            <person name="Vaario L.M."/>
            <person name="Yamada A."/>
            <person name="Yan M."/>
            <person name="Wang P."/>
            <person name="Xu J."/>
            <person name="Bruns T."/>
            <person name="Baldrian P."/>
            <person name="Vilgalys R."/>
            <person name="Dunand C."/>
            <person name="Henrissat B."/>
            <person name="Grigoriev I.V."/>
            <person name="Hibbett D."/>
            <person name="Nagy L.G."/>
            <person name="Martin F.M."/>
        </authorList>
    </citation>
    <scope>NUCLEOTIDE SEQUENCE</scope>
    <source>
        <strain evidence="10">UH-Tt-Lm1</strain>
    </source>
</reference>
<dbReference type="AlphaFoldDB" id="A0A9P6HQF6"/>
<dbReference type="GO" id="GO:0003712">
    <property type="term" value="F:transcription coregulator activity"/>
    <property type="evidence" value="ECO:0007669"/>
    <property type="project" value="TreeGrafter"/>
</dbReference>
<evidence type="ECO:0000256" key="8">
    <source>
        <dbReference type="RuleBase" id="RU366036"/>
    </source>
</evidence>
<dbReference type="Pfam" id="PF11221">
    <property type="entry name" value="Med21"/>
    <property type="match status" value="1"/>
</dbReference>
<accession>A0A9P6HQF6</accession>
<evidence type="ECO:0000256" key="4">
    <source>
        <dbReference type="ARBA" id="ARBA00023015"/>
    </source>
</evidence>
<dbReference type="PANTHER" id="PTHR13381:SF0">
    <property type="entry name" value="MEDIATOR OF RNA POLYMERASE II TRANSCRIPTION SUBUNIT 21"/>
    <property type="match status" value="1"/>
</dbReference>
<keyword evidence="6 8" id="KW-0804">Transcription</keyword>
<evidence type="ECO:0000256" key="2">
    <source>
        <dbReference type="ARBA" id="ARBA00005770"/>
    </source>
</evidence>
<organism evidence="10 11">
    <name type="scientific">Thelephora terrestris</name>
    <dbReference type="NCBI Taxonomy" id="56493"/>
    <lineage>
        <taxon>Eukaryota</taxon>
        <taxon>Fungi</taxon>
        <taxon>Dikarya</taxon>
        <taxon>Basidiomycota</taxon>
        <taxon>Agaricomycotina</taxon>
        <taxon>Agaricomycetes</taxon>
        <taxon>Thelephorales</taxon>
        <taxon>Thelephoraceae</taxon>
        <taxon>Thelephora</taxon>
    </lineage>
</organism>
<keyword evidence="5 8" id="KW-0010">Activator</keyword>
<keyword evidence="11" id="KW-1185">Reference proteome</keyword>
<evidence type="ECO:0000313" key="11">
    <source>
        <dbReference type="Proteomes" id="UP000736335"/>
    </source>
</evidence>
<gene>
    <name evidence="10" type="ORF">BJ322DRAFT_60954</name>
</gene>
<evidence type="ECO:0000256" key="7">
    <source>
        <dbReference type="ARBA" id="ARBA00023242"/>
    </source>
</evidence>
<dbReference type="OrthoDB" id="526653at2759"/>
<dbReference type="InterPro" id="IPR021384">
    <property type="entry name" value="Mediator_Med21"/>
</dbReference>
<evidence type="ECO:0000256" key="5">
    <source>
        <dbReference type="ARBA" id="ARBA00023159"/>
    </source>
</evidence>
<evidence type="ECO:0000256" key="9">
    <source>
        <dbReference type="SAM" id="Coils"/>
    </source>
</evidence>
<proteinExistence type="inferred from homology"/>
<sequence>MLQELTHMDRITQLQDEIQNLLMIMANSINYLTTRADFTQVSPQVPITKQRNPDKVDAPDVFEANKKELARDLALKARQVDYLIQSLPPPEPEEKQAERLQSLEKQMTEANEEYVRAVRRARALHKQLRDMLDIMLTEHNMLQYVSK</sequence>
<reference evidence="10" key="2">
    <citation type="submission" date="2020-11" db="EMBL/GenBank/DDBJ databases">
        <authorList>
            <consortium name="DOE Joint Genome Institute"/>
            <person name="Kuo A."/>
            <person name="Miyauchi S."/>
            <person name="Kiss E."/>
            <person name="Drula E."/>
            <person name="Kohler A."/>
            <person name="Sanchez-Garcia M."/>
            <person name="Andreopoulos B."/>
            <person name="Barry K.W."/>
            <person name="Bonito G."/>
            <person name="Buee M."/>
            <person name="Carver A."/>
            <person name="Chen C."/>
            <person name="Cichocki N."/>
            <person name="Clum A."/>
            <person name="Culley D."/>
            <person name="Crous P.W."/>
            <person name="Fauchery L."/>
            <person name="Girlanda M."/>
            <person name="Hayes R."/>
            <person name="Keri Z."/>
            <person name="Labutti K."/>
            <person name="Lipzen A."/>
            <person name="Lombard V."/>
            <person name="Magnuson J."/>
            <person name="Maillard F."/>
            <person name="Morin E."/>
            <person name="Murat C."/>
            <person name="Nolan M."/>
            <person name="Ohm R."/>
            <person name="Pangilinan J."/>
            <person name="Pereira M."/>
            <person name="Perotto S."/>
            <person name="Peter M."/>
            <person name="Riley R."/>
            <person name="Sitrit Y."/>
            <person name="Stielow B."/>
            <person name="Szollosi G."/>
            <person name="Zifcakova L."/>
            <person name="Stursova M."/>
            <person name="Spatafora J.W."/>
            <person name="Tedersoo L."/>
            <person name="Vaario L.-M."/>
            <person name="Yamada A."/>
            <person name="Yan M."/>
            <person name="Wang P."/>
            <person name="Xu J."/>
            <person name="Bruns T."/>
            <person name="Baldrian P."/>
            <person name="Vilgalys R."/>
            <person name="Henrissat B."/>
            <person name="Grigoriev I.V."/>
            <person name="Hibbett D."/>
            <person name="Nagy L.G."/>
            <person name="Martin F.M."/>
        </authorList>
    </citation>
    <scope>NUCLEOTIDE SEQUENCE</scope>
    <source>
        <strain evidence="10">UH-Tt-Lm1</strain>
    </source>
</reference>
<dbReference type="SUPFAM" id="SSF140718">
    <property type="entry name" value="Mediator hinge subcomplex-like"/>
    <property type="match status" value="1"/>
</dbReference>
<name>A0A9P6HQF6_9AGAM</name>
<evidence type="ECO:0000256" key="6">
    <source>
        <dbReference type="ARBA" id="ARBA00023163"/>
    </source>
</evidence>
<evidence type="ECO:0000256" key="1">
    <source>
        <dbReference type="ARBA" id="ARBA00004123"/>
    </source>
</evidence>
<dbReference type="Gene3D" id="6.10.280.10">
    <property type="entry name" value="Mediator complex, subunit Med21"/>
    <property type="match status" value="1"/>
</dbReference>
<protein>
    <recommendedName>
        <fullName evidence="3 8">Mediator of RNA polymerase II transcription subunit 21</fullName>
    </recommendedName>
</protein>
<comment type="subunit">
    <text evidence="8">Component of the Mediator complex.</text>
</comment>
<dbReference type="Proteomes" id="UP000736335">
    <property type="component" value="Unassembled WGS sequence"/>
</dbReference>
<comment type="caution">
    <text evidence="10">The sequence shown here is derived from an EMBL/GenBank/DDBJ whole genome shotgun (WGS) entry which is preliminary data.</text>
</comment>
<comment type="similarity">
    <text evidence="2 8">Belongs to the Mediator complex subunit 21 family.</text>
</comment>
<keyword evidence="9" id="KW-0175">Coiled coil</keyword>
<comment type="subcellular location">
    <subcellularLocation>
        <location evidence="1 8">Nucleus</location>
    </subcellularLocation>
</comment>
<feature type="coiled-coil region" evidence="9">
    <location>
        <begin position="93"/>
        <end position="127"/>
    </location>
</feature>
<evidence type="ECO:0000313" key="10">
    <source>
        <dbReference type="EMBL" id="KAF9792625.1"/>
    </source>
</evidence>